<protein>
    <submittedName>
        <fullName evidence="1">Uncharacterized protein</fullName>
    </submittedName>
</protein>
<evidence type="ECO:0000313" key="1">
    <source>
        <dbReference type="EMBL" id="SDH63512.1"/>
    </source>
</evidence>
<dbReference type="AlphaFoldDB" id="A0A1G8E0L5"/>
<keyword evidence="2" id="KW-1185">Reference proteome</keyword>
<dbReference type="EMBL" id="FNCZ01000003">
    <property type="protein sequence ID" value="SDH63512.1"/>
    <property type="molecule type" value="Genomic_DNA"/>
</dbReference>
<dbReference type="OrthoDB" id="704518at2"/>
<dbReference type="Proteomes" id="UP000199492">
    <property type="component" value="Unassembled WGS sequence"/>
</dbReference>
<reference evidence="2" key="1">
    <citation type="submission" date="2016-10" db="EMBL/GenBank/DDBJ databases">
        <authorList>
            <person name="Varghese N."/>
            <person name="Submissions S."/>
        </authorList>
    </citation>
    <scope>NUCLEOTIDE SEQUENCE [LARGE SCALE GENOMIC DNA]</scope>
    <source>
        <strain evidence="2">DSM 15363</strain>
    </source>
</reference>
<accession>A0A1G8E0L5</accession>
<sequence>MKQTLLFLLLLTLHTVHSQEQQEAYIIQADSTWGKEIIKFPIEWAPKLTLEGYEELTFAPEWSKENHDDFWSIIMTWRVKTNQEIPLYELEYNLLHYFDHLMKPNYWAQEFPLPEAEFKAPMTTEKGTEYEAQLTFFDGFHTGKVITTYILGQQIFNQATEETIIIFKISPKPYTEAIWKKLNVQTIITGFKKD</sequence>
<gene>
    <name evidence="1" type="ORF">SAMN04489796_103358</name>
</gene>
<name>A0A1G8E0L5_9FLAO</name>
<evidence type="ECO:0000313" key="2">
    <source>
        <dbReference type="Proteomes" id="UP000199492"/>
    </source>
</evidence>
<proteinExistence type="predicted"/>
<dbReference type="RefSeq" id="WP_092467823.1">
    <property type="nucleotide sequence ID" value="NZ_FNCZ01000003.1"/>
</dbReference>
<organism evidence="1 2">
    <name type="scientific">Winogradskyella thalassocola</name>
    <dbReference type="NCBI Taxonomy" id="262004"/>
    <lineage>
        <taxon>Bacteria</taxon>
        <taxon>Pseudomonadati</taxon>
        <taxon>Bacteroidota</taxon>
        <taxon>Flavobacteriia</taxon>
        <taxon>Flavobacteriales</taxon>
        <taxon>Flavobacteriaceae</taxon>
        <taxon>Winogradskyella</taxon>
    </lineage>
</organism>